<reference evidence="1" key="1">
    <citation type="journal article" date="2020" name="bioRxiv">
        <title>Comparative genomics of Chlamydomonas.</title>
        <authorList>
            <person name="Craig R.J."/>
            <person name="Hasan A.R."/>
            <person name="Ness R.W."/>
            <person name="Keightley P.D."/>
        </authorList>
    </citation>
    <scope>NUCLEOTIDE SEQUENCE</scope>
    <source>
        <strain evidence="1">CCAP 11/173</strain>
    </source>
</reference>
<protein>
    <submittedName>
        <fullName evidence="1">Uncharacterized protein</fullName>
    </submittedName>
</protein>
<name>A0A836BA47_9CHLO</name>
<dbReference type="GO" id="GO:0016020">
    <property type="term" value="C:membrane"/>
    <property type="evidence" value="ECO:0007669"/>
    <property type="project" value="TreeGrafter"/>
</dbReference>
<proteinExistence type="predicted"/>
<accession>A0A836BA47</accession>
<dbReference type="PANTHER" id="PTHR12393:SF6">
    <property type="entry name" value="SPHINGOMYELIN PHOSPHODIESTERASE 2"/>
    <property type="match status" value="1"/>
</dbReference>
<dbReference type="GO" id="GO:0030149">
    <property type="term" value="P:sphingolipid catabolic process"/>
    <property type="evidence" value="ECO:0007669"/>
    <property type="project" value="TreeGrafter"/>
</dbReference>
<keyword evidence="2" id="KW-1185">Reference proteome</keyword>
<comment type="caution">
    <text evidence="1">The sequence shown here is derived from an EMBL/GenBank/DDBJ whole genome shotgun (WGS) entry which is preliminary data.</text>
</comment>
<dbReference type="AlphaFoldDB" id="A0A836BA47"/>
<evidence type="ECO:0000313" key="2">
    <source>
        <dbReference type="Proteomes" id="UP000613740"/>
    </source>
</evidence>
<dbReference type="Proteomes" id="UP000613740">
    <property type="component" value="Unassembled WGS sequence"/>
</dbReference>
<organism evidence="1 2">
    <name type="scientific">Chlamydomonas schloesseri</name>
    <dbReference type="NCBI Taxonomy" id="2026947"/>
    <lineage>
        <taxon>Eukaryota</taxon>
        <taxon>Viridiplantae</taxon>
        <taxon>Chlorophyta</taxon>
        <taxon>core chlorophytes</taxon>
        <taxon>Chlorophyceae</taxon>
        <taxon>CS clade</taxon>
        <taxon>Chlamydomonadales</taxon>
        <taxon>Chlamydomonadaceae</taxon>
        <taxon>Chlamydomonas</taxon>
    </lineage>
</organism>
<dbReference type="GO" id="GO:0004620">
    <property type="term" value="F:phospholipase activity"/>
    <property type="evidence" value="ECO:0007669"/>
    <property type="project" value="TreeGrafter"/>
</dbReference>
<dbReference type="PANTHER" id="PTHR12393">
    <property type="entry name" value="SPHINGOMYELIN PHOSPHODIESTERASE RELATED"/>
    <property type="match status" value="1"/>
</dbReference>
<gene>
    <name evidence="1" type="ORF">HYH02_003371</name>
</gene>
<dbReference type="EMBL" id="JAEHOD010000006">
    <property type="protein sequence ID" value="KAG2452347.1"/>
    <property type="molecule type" value="Genomic_DNA"/>
</dbReference>
<dbReference type="GO" id="GO:0071944">
    <property type="term" value="C:cell periphery"/>
    <property type="evidence" value="ECO:0007669"/>
    <property type="project" value="TreeGrafter"/>
</dbReference>
<evidence type="ECO:0000313" key="1">
    <source>
        <dbReference type="EMBL" id="KAG2452347.1"/>
    </source>
</evidence>
<dbReference type="GO" id="GO:0005783">
    <property type="term" value="C:endoplasmic reticulum"/>
    <property type="evidence" value="ECO:0007669"/>
    <property type="project" value="TreeGrafter"/>
</dbReference>
<dbReference type="GO" id="GO:0046513">
    <property type="term" value="P:ceramide biosynthetic process"/>
    <property type="evidence" value="ECO:0007669"/>
    <property type="project" value="TreeGrafter"/>
</dbReference>
<sequence>MRRIAGFLPIADVAAGLKLSCKDAAACLRGDEDYSVIQVAAPVPTYRPAEPYKQPLKQIEVAAASPWPGAQFVGHWGRPEPWRRLPLRRRQRLLALAANSGHAPSLDAALAHCGCSLTAEVLAAAAAGTAAGPAAASAAVARLLAEGCDLDLQAVCAAAAAGHLPLVQLLWSKRPFEFRPVVEPVWPVQEVAVAAARGGAGHVLAWLEREAVGGLKPVEEDAWAGHGLVAAAARAGRVELVPRLLDRMQGEARSYAAKLLPHVAYGCPLPLFRQLAERWRALDAPPPERYQGSWMTPGYGGDQPDWPEAAKVLTHAVGGSSPDWRDKAEYVLAKRPEYLDALSTKRRPYVRPPQENLRATVGSLLRKERDAYCLLGAQPDFEQRLRYLVEEHGVRPPAAAAVVAAAVGDVGALRFLLDEGGLQALQDPQQAELLTERLAQAAAGRGRQRVLEFLRGRGLLPAYSRAGITLDPGGGGGAALPPLGVLAATAKVAAMDARYGNAAAHQEHNFWWRVFSRAAEKGADAGALRYLHERGLGVQLDSLAALKRIAQVGSEEALEWALGLAAAAGGAAAAAQQGRPGVGAYDLLISACYHGNLAVASRLLAACRPPPALPSVQGILRGVCSGFNGKLGAFGAVRWLVLQRREQAAAAAAGGGGGLGGRVGWRRGAAASGGGGGPSTGAGSAVEAAAAAVAGGISLKDWRKLLRAVGVSGWLCGNFSVNQWEWLRAAFLSAASPWDEPPHETAVAATAGAAAAAAERERLDRAERALLARRLVLAAVEQKMHRELRRRRRRAARDAAEGENWHDLAELIGFGSDSSSESE</sequence>